<dbReference type="Pfam" id="PF04542">
    <property type="entry name" value="Sigma70_r2"/>
    <property type="match status" value="1"/>
</dbReference>
<accession>A0A5C6A1Q0</accession>
<gene>
    <name evidence="6" type="primary">sigA_3</name>
    <name evidence="6" type="ORF">Pla100_44550</name>
</gene>
<dbReference type="EMBL" id="SJPM01000010">
    <property type="protein sequence ID" value="TWT93138.1"/>
    <property type="molecule type" value="Genomic_DNA"/>
</dbReference>
<sequence>MHTGYRHIGLMELRDQLTRFAPRAKKIEQGELAEKLLGEIVDGRDYVLDYVCFRITNYRPDSKLRQTIAAADLRHDLRLLIEDLSDAADVDSQTVGERVLTVNELARQFRVSTKTISRWRDSGLVSRKFLFGKRKRVGFLQSSVDHFLASNRDKVRRGERFSQLTDDEKTEMIERARQLVEGGASLSEVTQQLSKQMNRSPETIRYTLKNFDAQNQKVAIFPHHREALTEEDKRVVAQLHAHGATIPQLCKRFKRTRSTIRRILDDVRLAQLAELPLDHIYNEDFEDVSREKEFLAEMPENESARKVRPPADLPSYLAALYDVGLLNREQEGHLFRKMNYLKHRAGVLRDELLASGQANKQTMDRIASLYEDAVRVKNKIVQANLRLVVSIAKRHVASTEDFFALISDGNMSLIRAVEKFDYSRGNKFSTYATWAIMKNFARTIPKEFKHRDRFRTSGEEMFVAHQDERLDPYTEETVQLQRQRELARILDRLDEREQKIISARFGLQRGAEPLTLKEVGVEMGVTKERVRQLEARALSKLREAARDAKIDIELGAS</sequence>
<evidence type="ECO:0000256" key="4">
    <source>
        <dbReference type="ARBA" id="ARBA00023163"/>
    </source>
</evidence>
<dbReference type="InterPro" id="IPR014284">
    <property type="entry name" value="RNA_pol_sigma-70_dom"/>
</dbReference>
<dbReference type="PANTHER" id="PTHR30603">
    <property type="entry name" value="RNA POLYMERASE SIGMA FACTOR RPO"/>
    <property type="match status" value="1"/>
</dbReference>
<dbReference type="CDD" id="cd06171">
    <property type="entry name" value="Sigma70_r4"/>
    <property type="match status" value="1"/>
</dbReference>
<dbReference type="RefSeq" id="WP_146579975.1">
    <property type="nucleotide sequence ID" value="NZ_SJPM01000010.1"/>
</dbReference>
<dbReference type="NCBIfam" id="TIGR02937">
    <property type="entry name" value="sigma70-ECF"/>
    <property type="match status" value="1"/>
</dbReference>
<evidence type="ECO:0000313" key="6">
    <source>
        <dbReference type="EMBL" id="TWT93138.1"/>
    </source>
</evidence>
<dbReference type="Proteomes" id="UP000316213">
    <property type="component" value="Unassembled WGS sequence"/>
</dbReference>
<dbReference type="Gene3D" id="1.10.601.10">
    <property type="entry name" value="RNA Polymerase Primary Sigma Factor"/>
    <property type="match status" value="1"/>
</dbReference>
<evidence type="ECO:0000313" key="7">
    <source>
        <dbReference type="Proteomes" id="UP000316213"/>
    </source>
</evidence>
<evidence type="ECO:0000256" key="3">
    <source>
        <dbReference type="ARBA" id="ARBA00023125"/>
    </source>
</evidence>
<reference evidence="6 7" key="1">
    <citation type="submission" date="2019-02" db="EMBL/GenBank/DDBJ databases">
        <title>Deep-cultivation of Planctomycetes and their phenomic and genomic characterization uncovers novel biology.</title>
        <authorList>
            <person name="Wiegand S."/>
            <person name="Jogler M."/>
            <person name="Boedeker C."/>
            <person name="Pinto D."/>
            <person name="Vollmers J."/>
            <person name="Rivas-Marin E."/>
            <person name="Kohn T."/>
            <person name="Peeters S.H."/>
            <person name="Heuer A."/>
            <person name="Rast P."/>
            <person name="Oberbeckmann S."/>
            <person name="Bunk B."/>
            <person name="Jeske O."/>
            <person name="Meyerdierks A."/>
            <person name="Storesund J.E."/>
            <person name="Kallscheuer N."/>
            <person name="Luecker S."/>
            <person name="Lage O.M."/>
            <person name="Pohl T."/>
            <person name="Merkel B.J."/>
            <person name="Hornburger P."/>
            <person name="Mueller R.-W."/>
            <person name="Bruemmer F."/>
            <person name="Labrenz M."/>
            <person name="Spormann A.M."/>
            <person name="Op Den Camp H."/>
            <person name="Overmann J."/>
            <person name="Amann R."/>
            <person name="Jetten M.S.M."/>
            <person name="Mascher T."/>
            <person name="Medema M.H."/>
            <person name="Devos D.P."/>
            <person name="Kaster A.-K."/>
            <person name="Ovreas L."/>
            <person name="Rohde M."/>
            <person name="Galperin M.Y."/>
            <person name="Jogler C."/>
        </authorList>
    </citation>
    <scope>NUCLEOTIDE SEQUENCE [LARGE SCALE GENOMIC DNA]</scope>
    <source>
        <strain evidence="6 7">Pla100</strain>
    </source>
</reference>
<keyword evidence="1" id="KW-0805">Transcription regulation</keyword>
<dbReference type="SUPFAM" id="SSF88659">
    <property type="entry name" value="Sigma3 and sigma4 domains of RNA polymerase sigma factors"/>
    <property type="match status" value="1"/>
</dbReference>
<evidence type="ECO:0000256" key="2">
    <source>
        <dbReference type="ARBA" id="ARBA00023082"/>
    </source>
</evidence>
<keyword evidence="7" id="KW-1185">Reference proteome</keyword>
<dbReference type="AlphaFoldDB" id="A0A5C6A1Q0"/>
<dbReference type="InterPro" id="IPR007630">
    <property type="entry name" value="RNA_pol_sigma70_r4"/>
</dbReference>
<organism evidence="6 7">
    <name type="scientific">Neorhodopirellula pilleata</name>
    <dbReference type="NCBI Taxonomy" id="2714738"/>
    <lineage>
        <taxon>Bacteria</taxon>
        <taxon>Pseudomonadati</taxon>
        <taxon>Planctomycetota</taxon>
        <taxon>Planctomycetia</taxon>
        <taxon>Pirellulales</taxon>
        <taxon>Pirellulaceae</taxon>
        <taxon>Neorhodopirellula</taxon>
    </lineage>
</organism>
<dbReference type="InterPro" id="IPR050239">
    <property type="entry name" value="Sigma-70_RNA_pol_init_factors"/>
</dbReference>
<evidence type="ECO:0000259" key="5">
    <source>
        <dbReference type="PROSITE" id="PS00716"/>
    </source>
</evidence>
<keyword evidence="3" id="KW-0238">DNA-binding</keyword>
<keyword evidence="2" id="KW-0731">Sigma factor</keyword>
<name>A0A5C6A1Q0_9BACT</name>
<dbReference type="OrthoDB" id="9780321at2"/>
<dbReference type="GO" id="GO:0003677">
    <property type="term" value="F:DNA binding"/>
    <property type="evidence" value="ECO:0007669"/>
    <property type="project" value="UniProtKB-KW"/>
</dbReference>
<dbReference type="GO" id="GO:0006352">
    <property type="term" value="P:DNA-templated transcription initiation"/>
    <property type="evidence" value="ECO:0007669"/>
    <property type="project" value="InterPro"/>
</dbReference>
<dbReference type="Pfam" id="PF04545">
    <property type="entry name" value="Sigma70_r4"/>
    <property type="match status" value="1"/>
</dbReference>
<feature type="domain" description="RNA polymerase sigma-70" evidence="5">
    <location>
        <begin position="515"/>
        <end position="541"/>
    </location>
</feature>
<dbReference type="PRINTS" id="PR00046">
    <property type="entry name" value="SIGMA70FCT"/>
</dbReference>
<dbReference type="PANTHER" id="PTHR30603:SF60">
    <property type="entry name" value="RNA POLYMERASE SIGMA FACTOR RPOD"/>
    <property type="match status" value="1"/>
</dbReference>
<dbReference type="InterPro" id="IPR013324">
    <property type="entry name" value="RNA_pol_sigma_r3/r4-like"/>
</dbReference>
<dbReference type="InterPro" id="IPR007627">
    <property type="entry name" value="RNA_pol_sigma70_r2"/>
</dbReference>
<dbReference type="GO" id="GO:0016987">
    <property type="term" value="F:sigma factor activity"/>
    <property type="evidence" value="ECO:0007669"/>
    <property type="project" value="UniProtKB-KW"/>
</dbReference>
<evidence type="ECO:0000256" key="1">
    <source>
        <dbReference type="ARBA" id="ARBA00023015"/>
    </source>
</evidence>
<protein>
    <submittedName>
        <fullName evidence="6">RNA polymerase sigma factor SigA</fullName>
    </submittedName>
</protein>
<comment type="caution">
    <text evidence="6">The sequence shown here is derived from an EMBL/GenBank/DDBJ whole genome shotgun (WGS) entry which is preliminary data.</text>
</comment>
<dbReference type="SUPFAM" id="SSF88946">
    <property type="entry name" value="Sigma2 domain of RNA polymerase sigma factors"/>
    <property type="match status" value="1"/>
</dbReference>
<proteinExistence type="predicted"/>
<dbReference type="InterPro" id="IPR000943">
    <property type="entry name" value="RNA_pol_sigma70"/>
</dbReference>
<dbReference type="Gene3D" id="1.10.10.10">
    <property type="entry name" value="Winged helix-like DNA-binding domain superfamily/Winged helix DNA-binding domain"/>
    <property type="match status" value="1"/>
</dbReference>
<keyword evidence="4" id="KW-0804">Transcription</keyword>
<dbReference type="PROSITE" id="PS00716">
    <property type="entry name" value="SIGMA70_2"/>
    <property type="match status" value="1"/>
</dbReference>
<dbReference type="InterPro" id="IPR013325">
    <property type="entry name" value="RNA_pol_sigma_r2"/>
</dbReference>
<dbReference type="InterPro" id="IPR036388">
    <property type="entry name" value="WH-like_DNA-bd_sf"/>
</dbReference>
<dbReference type="Pfam" id="PF13384">
    <property type="entry name" value="HTH_23"/>
    <property type="match status" value="1"/>
</dbReference>